<gene>
    <name evidence="3" type="ORF">TSYNT_7377</name>
</gene>
<dbReference type="EMBL" id="DF977001">
    <property type="protein sequence ID" value="GAQ25356.1"/>
    <property type="molecule type" value="Genomic_DNA"/>
</dbReference>
<dbReference type="GO" id="GO:0006402">
    <property type="term" value="P:mRNA catabolic process"/>
    <property type="evidence" value="ECO:0007669"/>
    <property type="project" value="TreeGrafter"/>
</dbReference>
<dbReference type="GO" id="GO:0004521">
    <property type="term" value="F:RNA endonuclease activity"/>
    <property type="evidence" value="ECO:0007669"/>
    <property type="project" value="TreeGrafter"/>
</dbReference>
<evidence type="ECO:0000313" key="4">
    <source>
        <dbReference type="Proteomes" id="UP000062160"/>
    </source>
</evidence>
<dbReference type="RefSeq" id="WP_059032744.1">
    <property type="nucleotide sequence ID" value="NZ_DF977001.1"/>
</dbReference>
<reference evidence="3" key="1">
    <citation type="journal article" date="2016" name="Genome Announc.">
        <title>Draft Genome Sequence of the Syntrophic Lactate-Degrading Bacterium Tepidanaerobacter syntrophicus JLT.</title>
        <authorList>
            <person name="Matsuura N."/>
            <person name="Ohashi A."/>
            <person name="Tourlousse D.M."/>
            <person name="Sekiguchi Y."/>
        </authorList>
    </citation>
    <scope>NUCLEOTIDE SEQUENCE [LARGE SCALE GENOMIC DNA]</scope>
    <source>
        <strain evidence="3">JL</strain>
    </source>
</reference>
<dbReference type="PANTHER" id="PTHR33988:SF3">
    <property type="entry name" value="ENDORIBONUCLEASE TOXIN CHPB-RELATED"/>
    <property type="match status" value="1"/>
</dbReference>
<keyword evidence="4" id="KW-1185">Reference proteome</keyword>
<dbReference type="GO" id="GO:0003677">
    <property type="term" value="F:DNA binding"/>
    <property type="evidence" value="ECO:0007669"/>
    <property type="project" value="InterPro"/>
</dbReference>
<dbReference type="Proteomes" id="UP000062160">
    <property type="component" value="Unassembled WGS sequence"/>
</dbReference>
<proteinExistence type="inferred from homology"/>
<accession>A0A0U9HJ37</accession>
<dbReference type="GO" id="GO:0016075">
    <property type="term" value="P:rRNA catabolic process"/>
    <property type="evidence" value="ECO:0007669"/>
    <property type="project" value="TreeGrafter"/>
</dbReference>
<comment type="similarity">
    <text evidence="1">Belongs to the PemK/MazF family.</text>
</comment>
<name>A0A0U9HJ37_9FIRM</name>
<dbReference type="InterPro" id="IPR003477">
    <property type="entry name" value="PemK-like"/>
</dbReference>
<evidence type="ECO:0000256" key="2">
    <source>
        <dbReference type="ARBA" id="ARBA00022649"/>
    </source>
</evidence>
<dbReference type="SUPFAM" id="SSF50118">
    <property type="entry name" value="Cell growth inhibitor/plasmid maintenance toxic component"/>
    <property type="match status" value="1"/>
</dbReference>
<dbReference type="Pfam" id="PF02452">
    <property type="entry name" value="PemK_toxin"/>
    <property type="match status" value="1"/>
</dbReference>
<dbReference type="OrthoDB" id="9808744at2"/>
<keyword evidence="2" id="KW-1277">Toxin-antitoxin system</keyword>
<dbReference type="PANTHER" id="PTHR33988">
    <property type="entry name" value="ENDORIBONUCLEASE MAZF-RELATED"/>
    <property type="match status" value="1"/>
</dbReference>
<dbReference type="STRING" id="224999.GCA_001485475_01372"/>
<dbReference type="AlphaFoldDB" id="A0A0U9HJ37"/>
<protein>
    <submittedName>
        <fullName evidence="3">mRNA interferase MazF</fullName>
    </submittedName>
</protein>
<evidence type="ECO:0000313" key="3">
    <source>
        <dbReference type="EMBL" id="GAQ25356.1"/>
    </source>
</evidence>
<evidence type="ECO:0000256" key="1">
    <source>
        <dbReference type="ARBA" id="ARBA00007521"/>
    </source>
</evidence>
<organism evidence="3">
    <name type="scientific">Tepidanaerobacter syntrophicus</name>
    <dbReference type="NCBI Taxonomy" id="224999"/>
    <lineage>
        <taxon>Bacteria</taxon>
        <taxon>Bacillati</taxon>
        <taxon>Bacillota</taxon>
        <taxon>Clostridia</taxon>
        <taxon>Thermosediminibacterales</taxon>
        <taxon>Tepidanaerobacteraceae</taxon>
        <taxon>Tepidanaerobacter</taxon>
    </lineage>
</organism>
<dbReference type="Gene3D" id="2.30.30.110">
    <property type="match status" value="1"/>
</dbReference>
<dbReference type="InterPro" id="IPR011067">
    <property type="entry name" value="Plasmid_toxin/cell-grow_inhib"/>
</dbReference>
<sequence>MVKQGDIIMVNFTPQAGHEQAGHRPAVVISNDVFNNKTNMAIVCPITNTDNKFPLHVPLDTRTTTTGVVLCEHVKALDINSRQYHLVDSLPLDLLQTVIDIVSAEIEIVSD</sequence>